<name>A0A9Q4HBL0_BACSC</name>
<dbReference type="Proteomes" id="UP001070352">
    <property type="component" value="Unassembled WGS sequence"/>
</dbReference>
<dbReference type="SUPFAM" id="SSF109604">
    <property type="entry name" value="HD-domain/PDEase-like"/>
    <property type="match status" value="1"/>
</dbReference>
<reference evidence="1" key="1">
    <citation type="submission" date="2022-02" db="EMBL/GenBank/DDBJ databases">
        <title>Crop Bioprotection Bacillus Genome Sequencing.</title>
        <authorList>
            <person name="Dunlap C."/>
        </authorList>
    </citation>
    <scope>NUCLEOTIDE SEQUENCE</scope>
    <source>
        <strain evidence="1">M18B4</strain>
    </source>
</reference>
<dbReference type="EMBL" id="JALANJ010000053">
    <property type="protein sequence ID" value="MCY8123060.1"/>
    <property type="molecule type" value="Genomic_DNA"/>
</dbReference>
<evidence type="ECO:0008006" key="3">
    <source>
        <dbReference type="Google" id="ProtNLM"/>
    </source>
</evidence>
<proteinExistence type="predicted"/>
<protein>
    <recommendedName>
        <fullName evidence="3">HD domain-containing protein</fullName>
    </recommendedName>
</protein>
<evidence type="ECO:0000313" key="1">
    <source>
        <dbReference type="EMBL" id="MCY8123060.1"/>
    </source>
</evidence>
<comment type="caution">
    <text evidence="1">The sequence shown here is derived from an EMBL/GenBank/DDBJ whole genome shotgun (WGS) entry which is preliminary data.</text>
</comment>
<accession>A0A9Q4HBL0</accession>
<dbReference type="Gene3D" id="1.10.3210.10">
    <property type="entry name" value="Hypothetical protein af1432"/>
    <property type="match status" value="1"/>
</dbReference>
<organism evidence="1 2">
    <name type="scientific">Bacillus spizizenii</name>
    <name type="common">Bacillus subtilis subsp. spizizenii</name>
    <dbReference type="NCBI Taxonomy" id="96241"/>
    <lineage>
        <taxon>Bacteria</taxon>
        <taxon>Bacillati</taxon>
        <taxon>Bacillota</taxon>
        <taxon>Bacilli</taxon>
        <taxon>Bacillales</taxon>
        <taxon>Bacillaceae</taxon>
        <taxon>Bacillus</taxon>
    </lineage>
</organism>
<sequence length="216" mass="24616">MENLTIMVRGENVEVSATELKDYREKGLAQFQKYLDLMANPEIKAFAKFMLEKAPDYFFIIPASVSGKWHAPWSTDKGGLVRHVLMGCQVAYDLSRTFGLNDKETDMALAAMVGHDIIKYGLDFDDRYMDMHPFMPRSYYGHYKSAGYVGDYSKTPEFDTIMSAIERHMGNIMTGEWTSVGGVKPETPLQYVVHLADYVASRKNLVHTDFISGYQY</sequence>
<gene>
    <name evidence="1" type="ORF">MOC45_21195</name>
</gene>
<evidence type="ECO:0000313" key="2">
    <source>
        <dbReference type="Proteomes" id="UP001070352"/>
    </source>
</evidence>
<dbReference type="AlphaFoldDB" id="A0A9Q4HBL0"/>